<sequence>MVNVDPIVMDKDDSSSASLPSDPSRDESPPSKVEIREESDDEEESSSRHGSEKWMPQDDNSRKAMHAMMMYNNGFQPKKILSVLFPHVETNPFLSESAALKLIRDIVDKPPKRIKLINYNTFQDAVELFRKSKRILMLTGAGVSVSCGIPDFRSKDGIYSRLHVSFPDLPDPSAMFDIQYFRRNPKPFYDFAKEIFPGMFEPSFSHKLIAHLEKSDKLLRNYTQNIDTLEKVAGIERVIECHGSFSSASCINCNAVYTPDDIRENVMEKTVAYCRVPKCDGVIKPNIVFFGEDLHSDFHTQMAIDKHEADLVVVIGSSLKVRPVSLIPFAVSPDVPQILINREPIGHYTSDIELLGNCDDILREIAIQMGEEEFVKNYDENHGREWNANKKKMIPKDEFDEMIKKLDETQKDQMDDDEEEVKNENEVEENDKDEETNEKQNEHTNGVPELEKKDENGENEDGEPLTKRRKTEFSLSEIYTRKFVSIETLLPEDSFIQANTNQFVFRGAEVYIDMDSKVISERPKTLGYSMSDSSDDEDSNGHGCCEDDCSDEDCSRLPSSPYTEPPRSPLPLFDDDRLHRSSSCNPSLDTQSLVPSQVIRSTLNPYEDIEEPSSP</sequence>
<feature type="region of interest" description="Disordered" evidence="14">
    <location>
        <begin position="1"/>
        <end position="58"/>
    </location>
</feature>
<comment type="cofactor">
    <cofactor evidence="1">
        <name>Zn(2+)</name>
        <dbReference type="ChEBI" id="CHEBI:29105"/>
    </cofactor>
</comment>
<dbReference type="Pfam" id="PF02146">
    <property type="entry name" value="SIR2"/>
    <property type="match status" value="1"/>
</dbReference>
<evidence type="ECO:0000256" key="5">
    <source>
        <dbReference type="ARBA" id="ARBA00022679"/>
    </source>
</evidence>
<feature type="domain" description="Deacetylase sirtuin-type" evidence="15">
    <location>
        <begin position="115"/>
        <end position="372"/>
    </location>
</feature>
<dbReference type="PANTHER" id="PTHR11085">
    <property type="entry name" value="NAD-DEPENDENT PROTEIN DEACYLASE SIRTUIN-5, MITOCHONDRIAL-RELATED"/>
    <property type="match status" value="1"/>
</dbReference>
<evidence type="ECO:0000313" key="16">
    <source>
        <dbReference type="EnsemblMetazoa" id="PPA18927.1"/>
    </source>
</evidence>
<dbReference type="GO" id="GO:0046872">
    <property type="term" value="F:metal ion binding"/>
    <property type="evidence" value="ECO:0007669"/>
    <property type="project" value="UniProtKB-KW"/>
</dbReference>
<dbReference type="EC" id="2.3.1.286" evidence="4"/>
<organism evidence="16 17">
    <name type="scientific">Pristionchus pacificus</name>
    <name type="common">Parasitic nematode worm</name>
    <dbReference type="NCBI Taxonomy" id="54126"/>
    <lineage>
        <taxon>Eukaryota</taxon>
        <taxon>Metazoa</taxon>
        <taxon>Ecdysozoa</taxon>
        <taxon>Nematoda</taxon>
        <taxon>Chromadorea</taxon>
        <taxon>Rhabditida</taxon>
        <taxon>Rhabditina</taxon>
        <taxon>Diplogasteromorpha</taxon>
        <taxon>Diplogasteroidea</taxon>
        <taxon>Neodiplogasteridae</taxon>
        <taxon>Pristionchus</taxon>
    </lineage>
</organism>
<dbReference type="GO" id="GO:0008340">
    <property type="term" value="P:determination of adult lifespan"/>
    <property type="evidence" value="ECO:0007669"/>
    <property type="project" value="EnsemblMetazoa"/>
</dbReference>
<feature type="compositionally biased region" description="Basic and acidic residues" evidence="14">
    <location>
        <begin position="23"/>
        <end position="36"/>
    </location>
</feature>
<dbReference type="GO" id="GO:0031509">
    <property type="term" value="P:subtelomeric heterochromatin formation"/>
    <property type="evidence" value="ECO:0000318"/>
    <property type="project" value="GO_Central"/>
</dbReference>
<dbReference type="InterPro" id="IPR003000">
    <property type="entry name" value="Sirtuin"/>
</dbReference>
<dbReference type="Gene3D" id="3.40.50.1220">
    <property type="entry name" value="TPP-binding domain"/>
    <property type="match status" value="1"/>
</dbReference>
<evidence type="ECO:0000256" key="9">
    <source>
        <dbReference type="ARBA" id="ARBA00023242"/>
    </source>
</evidence>
<dbReference type="FunFam" id="3.30.1600.10:FF:000013">
    <property type="entry name" value="NAD-dependent protein deacetylase sirtuin-1"/>
    <property type="match status" value="1"/>
</dbReference>
<evidence type="ECO:0000256" key="8">
    <source>
        <dbReference type="ARBA" id="ARBA00023027"/>
    </source>
</evidence>
<comment type="subcellular location">
    <subcellularLocation>
        <location evidence="2">Nucleus</location>
    </subcellularLocation>
</comment>
<reference evidence="17" key="1">
    <citation type="journal article" date="2008" name="Nat. Genet.">
        <title>The Pristionchus pacificus genome provides a unique perspective on nematode lifestyle and parasitism.</title>
        <authorList>
            <person name="Dieterich C."/>
            <person name="Clifton S.W."/>
            <person name="Schuster L.N."/>
            <person name="Chinwalla A."/>
            <person name="Delehaunty K."/>
            <person name="Dinkelacker I."/>
            <person name="Fulton L."/>
            <person name="Fulton R."/>
            <person name="Godfrey J."/>
            <person name="Minx P."/>
            <person name="Mitreva M."/>
            <person name="Roeseler W."/>
            <person name="Tian H."/>
            <person name="Witte H."/>
            <person name="Yang S.P."/>
            <person name="Wilson R.K."/>
            <person name="Sommer R.J."/>
        </authorList>
    </citation>
    <scope>NUCLEOTIDE SEQUENCE [LARGE SCALE GENOMIC DNA]</scope>
    <source>
        <strain evidence="17">PS312</strain>
    </source>
</reference>
<protein>
    <recommendedName>
        <fullName evidence="10">NAD-dependent protein deacetylase sir-2.1</fullName>
        <ecNumber evidence="4">2.3.1.286</ecNumber>
    </recommendedName>
    <alternativeName>
        <fullName evidence="11">Protein sir-2.1</fullName>
    </alternativeName>
    <alternativeName>
        <fullName evidence="12">Regulatory protein SIR2 homolog 1</fullName>
    </alternativeName>
</protein>
<gene>
    <name evidence="16" type="primary">WBGene00108481</name>
</gene>
<dbReference type="InterPro" id="IPR026591">
    <property type="entry name" value="Sirtuin_cat_small_dom_sf"/>
</dbReference>
<evidence type="ECO:0000259" key="15">
    <source>
        <dbReference type="PROSITE" id="PS50305"/>
    </source>
</evidence>
<dbReference type="GO" id="GO:0005654">
    <property type="term" value="C:nucleoplasm"/>
    <property type="evidence" value="ECO:0000318"/>
    <property type="project" value="GO_Central"/>
</dbReference>
<dbReference type="EnsemblMetazoa" id="PPA18927.1">
    <property type="protein sequence ID" value="PPA18927.1"/>
    <property type="gene ID" value="WBGene00108481"/>
</dbReference>
<keyword evidence="6" id="KW-0479">Metal-binding</keyword>
<dbReference type="GO" id="GO:0048471">
    <property type="term" value="C:perinuclear region of cytoplasm"/>
    <property type="evidence" value="ECO:0007669"/>
    <property type="project" value="EnsemblMetazoa"/>
</dbReference>
<dbReference type="GO" id="GO:0000781">
    <property type="term" value="C:chromosome, telomeric region"/>
    <property type="evidence" value="ECO:0007669"/>
    <property type="project" value="EnsemblMetazoa"/>
</dbReference>
<feature type="compositionally biased region" description="Polar residues" evidence="14">
    <location>
        <begin position="581"/>
        <end position="604"/>
    </location>
</feature>
<evidence type="ECO:0000256" key="10">
    <source>
        <dbReference type="ARBA" id="ARBA00068847"/>
    </source>
</evidence>
<dbReference type="AlphaFoldDB" id="A0A2A6C2C6"/>
<comment type="caution">
    <text evidence="13">Lacks conserved residue(s) required for the propagation of feature annotation.</text>
</comment>
<dbReference type="GO" id="GO:0045892">
    <property type="term" value="P:negative regulation of DNA-templated transcription"/>
    <property type="evidence" value="ECO:0000318"/>
    <property type="project" value="GO_Central"/>
</dbReference>
<evidence type="ECO:0000256" key="6">
    <source>
        <dbReference type="ARBA" id="ARBA00022723"/>
    </source>
</evidence>
<evidence type="ECO:0000313" key="17">
    <source>
        <dbReference type="Proteomes" id="UP000005239"/>
    </source>
</evidence>
<dbReference type="GO" id="GO:0032041">
    <property type="term" value="F:histone H3K14 deacetylase activity, NAD-dependent"/>
    <property type="evidence" value="ECO:0000318"/>
    <property type="project" value="GO_Central"/>
</dbReference>
<dbReference type="SUPFAM" id="SSF52467">
    <property type="entry name" value="DHS-like NAD/FAD-binding domain"/>
    <property type="match status" value="1"/>
</dbReference>
<dbReference type="GO" id="GO:0008630">
    <property type="term" value="P:intrinsic apoptotic signaling pathway in response to DNA damage"/>
    <property type="evidence" value="ECO:0007669"/>
    <property type="project" value="EnsemblMetazoa"/>
</dbReference>
<evidence type="ECO:0000256" key="4">
    <source>
        <dbReference type="ARBA" id="ARBA00012928"/>
    </source>
</evidence>
<dbReference type="PROSITE" id="PS50305">
    <property type="entry name" value="SIRTUIN"/>
    <property type="match status" value="1"/>
</dbReference>
<evidence type="ECO:0000256" key="13">
    <source>
        <dbReference type="PROSITE-ProRule" id="PRU00236"/>
    </source>
</evidence>
<evidence type="ECO:0000256" key="14">
    <source>
        <dbReference type="SAM" id="MobiDB-lite"/>
    </source>
</evidence>
<keyword evidence="7" id="KW-0862">Zinc</keyword>
<dbReference type="Proteomes" id="UP000005239">
    <property type="component" value="Unassembled WGS sequence"/>
</dbReference>
<dbReference type="GO" id="GO:0005637">
    <property type="term" value="C:nuclear inner membrane"/>
    <property type="evidence" value="ECO:0000318"/>
    <property type="project" value="GO_Central"/>
</dbReference>
<dbReference type="InterPro" id="IPR026590">
    <property type="entry name" value="Ssirtuin_cat_dom"/>
</dbReference>
<dbReference type="GO" id="GO:0003714">
    <property type="term" value="F:transcription corepressor activity"/>
    <property type="evidence" value="ECO:0000318"/>
    <property type="project" value="GO_Central"/>
</dbReference>
<evidence type="ECO:0000256" key="1">
    <source>
        <dbReference type="ARBA" id="ARBA00001947"/>
    </source>
</evidence>
<accession>A0A8R1UC15</accession>
<evidence type="ECO:0000256" key="11">
    <source>
        <dbReference type="ARBA" id="ARBA00075618"/>
    </source>
</evidence>
<reference evidence="16" key="2">
    <citation type="submission" date="2022-06" db="UniProtKB">
        <authorList>
            <consortium name="EnsemblMetazoa"/>
        </authorList>
    </citation>
    <scope>IDENTIFICATION</scope>
    <source>
        <strain evidence="16">PS312</strain>
    </source>
</reference>
<evidence type="ECO:0000256" key="3">
    <source>
        <dbReference type="ARBA" id="ARBA00006924"/>
    </source>
</evidence>
<name>A0A2A6C2C6_PRIPA</name>
<comment type="similarity">
    <text evidence="3">Belongs to the sirtuin family. Class I subfamily.</text>
</comment>
<evidence type="ECO:0000256" key="2">
    <source>
        <dbReference type="ARBA" id="ARBA00004123"/>
    </source>
</evidence>
<keyword evidence="5" id="KW-0808">Transferase</keyword>
<dbReference type="OrthoDB" id="424302at2759"/>
<dbReference type="GO" id="GO:0040024">
    <property type="term" value="P:dauer larval development"/>
    <property type="evidence" value="ECO:0007669"/>
    <property type="project" value="EnsemblMetazoa"/>
</dbReference>
<keyword evidence="9" id="KW-0539">Nucleus</keyword>
<dbReference type="PANTHER" id="PTHR11085:SF9">
    <property type="entry name" value="NAD-DEPENDENT PROTEIN DEACETYLASE SIRTUIN-1"/>
    <property type="match status" value="1"/>
</dbReference>
<feature type="compositionally biased region" description="Basic and acidic residues" evidence="14">
    <location>
        <begin position="45"/>
        <end position="58"/>
    </location>
</feature>
<keyword evidence="8" id="KW-0520">NAD</keyword>
<dbReference type="Gene3D" id="3.30.1600.10">
    <property type="entry name" value="SIR2/SIRT2 'Small Domain"/>
    <property type="match status" value="1"/>
</dbReference>
<dbReference type="GO" id="GO:0005634">
    <property type="term" value="C:nucleus"/>
    <property type="evidence" value="ECO:0000318"/>
    <property type="project" value="GO_Central"/>
</dbReference>
<keyword evidence="17" id="KW-1185">Reference proteome</keyword>
<dbReference type="GO" id="GO:0046969">
    <property type="term" value="F:histone H3K9 deacetylase activity, NAD-dependent"/>
    <property type="evidence" value="ECO:0000318"/>
    <property type="project" value="GO_Central"/>
</dbReference>
<proteinExistence type="inferred from homology"/>
<feature type="region of interest" description="Disordered" evidence="14">
    <location>
        <begin position="408"/>
        <end position="468"/>
    </location>
</feature>
<dbReference type="GO" id="GO:0033553">
    <property type="term" value="C:rDNA heterochromatin"/>
    <property type="evidence" value="ECO:0000318"/>
    <property type="project" value="GO_Central"/>
</dbReference>
<dbReference type="GO" id="GO:0070403">
    <property type="term" value="F:NAD+ binding"/>
    <property type="evidence" value="ECO:0007669"/>
    <property type="project" value="InterPro"/>
</dbReference>
<dbReference type="InterPro" id="IPR029035">
    <property type="entry name" value="DHS-like_NAD/FAD-binding_dom"/>
</dbReference>
<feature type="region of interest" description="Disordered" evidence="14">
    <location>
        <begin position="526"/>
        <end position="615"/>
    </location>
</feature>
<dbReference type="InterPro" id="IPR050134">
    <property type="entry name" value="NAD-dep_sirtuin_deacylases"/>
</dbReference>
<feature type="compositionally biased region" description="Acidic residues" evidence="14">
    <location>
        <begin position="414"/>
        <end position="436"/>
    </location>
</feature>
<evidence type="ECO:0000256" key="12">
    <source>
        <dbReference type="ARBA" id="ARBA00083601"/>
    </source>
</evidence>
<accession>A0A2A6C2C6</accession>
<dbReference type="GO" id="GO:0006974">
    <property type="term" value="P:DNA damage response"/>
    <property type="evidence" value="ECO:0000318"/>
    <property type="project" value="GO_Central"/>
</dbReference>
<dbReference type="GO" id="GO:0046970">
    <property type="term" value="F:histone H4K16 deacetylase activity, NAD-dependent"/>
    <property type="evidence" value="ECO:0000318"/>
    <property type="project" value="GO_Central"/>
</dbReference>
<evidence type="ECO:0000256" key="7">
    <source>
        <dbReference type="ARBA" id="ARBA00022833"/>
    </source>
</evidence>